<proteinExistence type="predicted"/>
<gene>
    <name evidence="1" type="ORF">PANO66_02023</name>
    <name evidence="2" type="ORF">PLAM_3386</name>
</gene>
<dbReference type="EMBL" id="LO018304">
    <property type="protein sequence ID" value="CUM61352.1"/>
    <property type="molecule type" value="Genomic_DNA"/>
</dbReference>
<protein>
    <submittedName>
        <fullName evidence="2">Uncharacterized protein</fullName>
    </submittedName>
</protein>
<evidence type="ECO:0000313" key="1">
    <source>
        <dbReference type="EMBL" id="CAD5941730.1"/>
    </source>
</evidence>
<evidence type="ECO:0000313" key="2">
    <source>
        <dbReference type="EMBL" id="CUM61352.1"/>
    </source>
</evidence>
<accession>A0A1J1JIK7</accession>
<reference evidence="1" key="2">
    <citation type="submission" date="2020-09" db="EMBL/GenBank/DDBJ databases">
        <authorList>
            <person name="Blom J."/>
        </authorList>
    </citation>
    <scope>NUCLEOTIDE SEQUENCE</scope>
    <source>
        <strain evidence="1">No.66</strain>
    </source>
</reference>
<dbReference type="GeneID" id="77287415"/>
<dbReference type="AlphaFoldDB" id="A0A1J1JIK7"/>
<name>A0A1J1JIK7_PLAAG</name>
<dbReference type="EMBL" id="LR882963">
    <property type="protein sequence ID" value="CAD5941730.1"/>
    <property type="molecule type" value="Genomic_DNA"/>
</dbReference>
<organism evidence="2">
    <name type="scientific">Planktothrix agardhii</name>
    <name type="common">Oscillatoria agardhii</name>
    <dbReference type="NCBI Taxonomy" id="1160"/>
    <lineage>
        <taxon>Bacteria</taxon>
        <taxon>Bacillati</taxon>
        <taxon>Cyanobacteriota</taxon>
        <taxon>Cyanophyceae</taxon>
        <taxon>Oscillatoriophycideae</taxon>
        <taxon>Oscillatoriales</taxon>
        <taxon>Microcoleaceae</taxon>
        <taxon>Planktothrix</taxon>
    </lineage>
</organism>
<dbReference type="Proteomes" id="UP001153761">
    <property type="component" value="Chromosome"/>
</dbReference>
<sequence>MVDAYLQMNKLSVEAKLIYEKLDLMLSEGGGEEIYALITLLNELGLQLAITVK</sequence>
<dbReference type="RefSeq" id="WP_227366083.1">
    <property type="nucleotide sequence ID" value="NZ_JBAVBW010000248.1"/>
</dbReference>
<reference evidence="2" key="1">
    <citation type="submission" date="2015-09" db="EMBL/GenBank/DDBJ databases">
        <authorList>
            <person name="Jackson K.R."/>
            <person name="Lunt B.L."/>
            <person name="Fisher J.N.B."/>
            <person name="Gardner A.V."/>
            <person name="Bailey M.E."/>
            <person name="Deus L.M."/>
            <person name="Earl A.S."/>
            <person name="Gibby P.D."/>
            <person name="Hartmann K.A."/>
            <person name="Liu J.E."/>
            <person name="Manci A.M."/>
            <person name="Nielsen D.A."/>
            <person name="Solomon M.B."/>
            <person name="Breakwell D.P."/>
            <person name="Burnett S.H."/>
            <person name="Grose J.H."/>
        </authorList>
    </citation>
    <scope>NUCLEOTIDE SEQUENCE</scope>
    <source>
        <strain evidence="2">7805</strain>
    </source>
</reference>